<proteinExistence type="predicted"/>
<feature type="compositionally biased region" description="Polar residues" evidence="1">
    <location>
        <begin position="91"/>
        <end position="107"/>
    </location>
</feature>
<accession>A0AA39GHB4</accession>
<dbReference type="AlphaFoldDB" id="A0AA39GHB4"/>
<dbReference type="Proteomes" id="UP001175261">
    <property type="component" value="Unassembled WGS sequence"/>
</dbReference>
<reference evidence="2" key="1">
    <citation type="submission" date="2022-10" db="EMBL/GenBank/DDBJ databases">
        <title>Determination and structural analysis of whole genome sequence of Sarocladium strictum F4-1.</title>
        <authorList>
            <person name="Hu L."/>
            <person name="Jiang Y."/>
        </authorList>
    </citation>
    <scope>NUCLEOTIDE SEQUENCE</scope>
    <source>
        <strain evidence="2">F4-1</strain>
    </source>
</reference>
<protein>
    <submittedName>
        <fullName evidence="2">Uncharacterized protein</fullName>
    </submittedName>
</protein>
<name>A0AA39GHB4_SARSR</name>
<sequence>MLGFAKKVQEQAKLCTAKDGKKVYALPPPVKVKSAKDVAMRTFSPSAFTRPAASAVLKASKTKAPKSKPVASRYHTPQIARPTITPSPIQAYSTVKSSSSKPRTPQTPVFPTPPKVIKGLKASKSSPKIVIDLTCPRTPLNVPSSALVATPCPSPKAQVAKIQPPRTQILKVQGGKARIHKTPVKHNNIVLQKQVPRPPVTPPASAILQRRKEISSWQVDMALDLSRKGIEGPFEIGDYLCVIDPVTGKCSKKATSKIEAETGRNWWIDMETELPYQSPNFHQEPMEVYGSPVRGPFGSLIGFEGVYSPPKTQQKKVRFVDDEKTSSPQLRTDPMLF</sequence>
<comment type="caution">
    <text evidence="2">The sequence shown here is derived from an EMBL/GenBank/DDBJ whole genome shotgun (WGS) entry which is preliminary data.</text>
</comment>
<evidence type="ECO:0000313" key="2">
    <source>
        <dbReference type="EMBL" id="KAK0387171.1"/>
    </source>
</evidence>
<gene>
    <name evidence="2" type="ORF">NLU13_5484</name>
</gene>
<feature type="region of interest" description="Disordered" evidence="1">
    <location>
        <begin position="311"/>
        <end position="337"/>
    </location>
</feature>
<feature type="region of interest" description="Disordered" evidence="1">
    <location>
        <begin position="91"/>
        <end position="118"/>
    </location>
</feature>
<dbReference type="EMBL" id="JAPDFR010000004">
    <property type="protein sequence ID" value="KAK0387171.1"/>
    <property type="molecule type" value="Genomic_DNA"/>
</dbReference>
<organism evidence="2 3">
    <name type="scientific">Sarocladium strictum</name>
    <name type="common">Black bundle disease fungus</name>
    <name type="synonym">Acremonium strictum</name>
    <dbReference type="NCBI Taxonomy" id="5046"/>
    <lineage>
        <taxon>Eukaryota</taxon>
        <taxon>Fungi</taxon>
        <taxon>Dikarya</taxon>
        <taxon>Ascomycota</taxon>
        <taxon>Pezizomycotina</taxon>
        <taxon>Sordariomycetes</taxon>
        <taxon>Hypocreomycetidae</taxon>
        <taxon>Hypocreales</taxon>
        <taxon>Sarocladiaceae</taxon>
        <taxon>Sarocladium</taxon>
    </lineage>
</organism>
<evidence type="ECO:0000256" key="1">
    <source>
        <dbReference type="SAM" id="MobiDB-lite"/>
    </source>
</evidence>
<evidence type="ECO:0000313" key="3">
    <source>
        <dbReference type="Proteomes" id="UP001175261"/>
    </source>
</evidence>
<keyword evidence="3" id="KW-1185">Reference proteome</keyword>